<dbReference type="EMBL" id="FOYQ01000001">
    <property type="protein sequence ID" value="SFR33473.1"/>
    <property type="molecule type" value="Genomic_DNA"/>
</dbReference>
<gene>
    <name evidence="2" type="ORF">SAMN04490243_0679</name>
</gene>
<name>A0A1I6FU83_9FLAO</name>
<feature type="transmembrane region" description="Helical" evidence="1">
    <location>
        <begin position="130"/>
        <end position="147"/>
    </location>
</feature>
<reference evidence="2 3" key="1">
    <citation type="submission" date="2016-10" db="EMBL/GenBank/DDBJ databases">
        <authorList>
            <person name="de Groot N.N."/>
        </authorList>
    </citation>
    <scope>NUCLEOTIDE SEQUENCE [LARGE SCALE GENOMIC DNA]</scope>
    <source>
        <strain evidence="2 3">DSM 21019</strain>
    </source>
</reference>
<evidence type="ECO:0000313" key="3">
    <source>
        <dbReference type="Proteomes" id="UP000199534"/>
    </source>
</evidence>
<feature type="transmembrane region" description="Helical" evidence="1">
    <location>
        <begin position="40"/>
        <end position="66"/>
    </location>
</feature>
<feature type="transmembrane region" description="Helical" evidence="1">
    <location>
        <begin position="78"/>
        <end position="98"/>
    </location>
</feature>
<organism evidence="2 3">
    <name type="scientific">Robiginitalea myxolifaciens</name>
    <dbReference type="NCBI Taxonomy" id="400055"/>
    <lineage>
        <taxon>Bacteria</taxon>
        <taxon>Pseudomonadati</taxon>
        <taxon>Bacteroidota</taxon>
        <taxon>Flavobacteriia</taxon>
        <taxon>Flavobacteriales</taxon>
        <taxon>Flavobacteriaceae</taxon>
        <taxon>Robiginitalea</taxon>
    </lineage>
</organism>
<dbReference type="AlphaFoldDB" id="A0A1I6FU83"/>
<keyword evidence="1" id="KW-0472">Membrane</keyword>
<evidence type="ECO:0008006" key="4">
    <source>
        <dbReference type="Google" id="ProtNLM"/>
    </source>
</evidence>
<proteinExistence type="predicted"/>
<feature type="transmembrane region" description="Helical" evidence="1">
    <location>
        <begin position="153"/>
        <end position="174"/>
    </location>
</feature>
<sequence>MRILSQLIGLIAHPLLIPAFGAFFYFQVTPKYSPPDLQRANILPIFILTAIIPLISMIILQNLGLIRSAQMKNPDERVYPLLVGLVLLLMVLLQVIPNNYTPELYFYILGLTIAVAACLLLALTRKIVSLHMVGMGSLLAFMVALSIHFEKNIVVAISLCTLACGLVAMARLYLKIHGRAGVFTGLLIGLVSQLLLIRFWV</sequence>
<dbReference type="OrthoDB" id="9786064at2"/>
<accession>A0A1I6FU83</accession>
<evidence type="ECO:0000256" key="1">
    <source>
        <dbReference type="SAM" id="Phobius"/>
    </source>
</evidence>
<protein>
    <recommendedName>
        <fullName evidence="4">PAP2 superfamily protein</fullName>
    </recommendedName>
</protein>
<keyword evidence="1" id="KW-0812">Transmembrane</keyword>
<feature type="transmembrane region" description="Helical" evidence="1">
    <location>
        <begin position="181"/>
        <end position="200"/>
    </location>
</feature>
<feature type="transmembrane region" description="Helical" evidence="1">
    <location>
        <begin position="7"/>
        <end position="28"/>
    </location>
</feature>
<dbReference type="RefSeq" id="WP_092980688.1">
    <property type="nucleotide sequence ID" value="NZ_FOYQ01000001.1"/>
</dbReference>
<feature type="transmembrane region" description="Helical" evidence="1">
    <location>
        <begin position="104"/>
        <end position="123"/>
    </location>
</feature>
<evidence type="ECO:0000313" key="2">
    <source>
        <dbReference type="EMBL" id="SFR33473.1"/>
    </source>
</evidence>
<dbReference type="STRING" id="400055.SAMN04490243_0679"/>
<keyword evidence="3" id="KW-1185">Reference proteome</keyword>
<dbReference type="Proteomes" id="UP000199534">
    <property type="component" value="Unassembled WGS sequence"/>
</dbReference>
<keyword evidence="1" id="KW-1133">Transmembrane helix</keyword>